<feature type="signal peptide" evidence="6">
    <location>
        <begin position="1"/>
        <end position="21"/>
    </location>
</feature>
<protein>
    <recommendedName>
        <fullName evidence="7">Fatty acid hydroxylase domain-containing protein</fullName>
    </recommendedName>
</protein>
<comment type="subcellular location">
    <subcellularLocation>
        <location evidence="1">Membrane</location>
    </subcellularLocation>
</comment>
<dbReference type="InterPro" id="IPR006694">
    <property type="entry name" value="Fatty_acid_hydroxylase"/>
</dbReference>
<accession>A0AA39QRG9</accession>
<dbReference type="Proteomes" id="UP001166286">
    <property type="component" value="Unassembled WGS sequence"/>
</dbReference>
<evidence type="ECO:0000313" key="9">
    <source>
        <dbReference type="Proteomes" id="UP001166286"/>
    </source>
</evidence>
<comment type="caution">
    <text evidence="8">The sequence shown here is derived from an EMBL/GenBank/DDBJ whole genome shotgun (WGS) entry which is preliminary data.</text>
</comment>
<proteinExistence type="predicted"/>
<feature type="transmembrane region" description="Helical" evidence="5">
    <location>
        <begin position="45"/>
        <end position="66"/>
    </location>
</feature>
<dbReference type="Pfam" id="PF04116">
    <property type="entry name" value="FA_hydroxylase"/>
    <property type="match status" value="1"/>
</dbReference>
<evidence type="ECO:0000259" key="7">
    <source>
        <dbReference type="Pfam" id="PF04116"/>
    </source>
</evidence>
<dbReference type="InterPro" id="IPR050307">
    <property type="entry name" value="Sterol_Desaturase_Related"/>
</dbReference>
<dbReference type="PANTHER" id="PTHR11863">
    <property type="entry name" value="STEROL DESATURASE"/>
    <property type="match status" value="1"/>
</dbReference>
<dbReference type="GO" id="GO:0008610">
    <property type="term" value="P:lipid biosynthetic process"/>
    <property type="evidence" value="ECO:0007669"/>
    <property type="project" value="InterPro"/>
</dbReference>
<dbReference type="AlphaFoldDB" id="A0AA39QRG9"/>
<evidence type="ECO:0000256" key="1">
    <source>
        <dbReference type="ARBA" id="ARBA00004370"/>
    </source>
</evidence>
<keyword evidence="3 5" id="KW-1133">Transmembrane helix</keyword>
<reference evidence="8" key="1">
    <citation type="submission" date="2023-03" db="EMBL/GenBank/DDBJ databases">
        <title>Complete genome of Cladonia borealis.</title>
        <authorList>
            <person name="Park H."/>
        </authorList>
    </citation>
    <scope>NUCLEOTIDE SEQUENCE</scope>
    <source>
        <strain evidence="8">ANT050790</strain>
    </source>
</reference>
<evidence type="ECO:0000256" key="4">
    <source>
        <dbReference type="ARBA" id="ARBA00023136"/>
    </source>
</evidence>
<feature type="transmembrane region" description="Helical" evidence="5">
    <location>
        <begin position="174"/>
        <end position="196"/>
    </location>
</feature>
<organism evidence="8 9">
    <name type="scientific">Cladonia borealis</name>
    <dbReference type="NCBI Taxonomy" id="184061"/>
    <lineage>
        <taxon>Eukaryota</taxon>
        <taxon>Fungi</taxon>
        <taxon>Dikarya</taxon>
        <taxon>Ascomycota</taxon>
        <taxon>Pezizomycotina</taxon>
        <taxon>Lecanoromycetes</taxon>
        <taxon>OSLEUM clade</taxon>
        <taxon>Lecanoromycetidae</taxon>
        <taxon>Lecanorales</taxon>
        <taxon>Lecanorineae</taxon>
        <taxon>Cladoniaceae</taxon>
        <taxon>Cladonia</taxon>
    </lineage>
</organism>
<gene>
    <name evidence="8" type="ORF">JMJ35_009706</name>
</gene>
<keyword evidence="2 5" id="KW-0812">Transmembrane</keyword>
<keyword evidence="6" id="KW-0732">Signal</keyword>
<dbReference type="GO" id="GO:0005506">
    <property type="term" value="F:iron ion binding"/>
    <property type="evidence" value="ECO:0007669"/>
    <property type="project" value="InterPro"/>
</dbReference>
<evidence type="ECO:0000256" key="3">
    <source>
        <dbReference type="ARBA" id="ARBA00022989"/>
    </source>
</evidence>
<keyword evidence="9" id="KW-1185">Reference proteome</keyword>
<dbReference type="GO" id="GO:0016020">
    <property type="term" value="C:membrane"/>
    <property type="evidence" value="ECO:0007669"/>
    <property type="project" value="UniProtKB-SubCell"/>
</dbReference>
<evidence type="ECO:0000313" key="8">
    <source>
        <dbReference type="EMBL" id="KAK0507817.1"/>
    </source>
</evidence>
<evidence type="ECO:0000256" key="6">
    <source>
        <dbReference type="SAM" id="SignalP"/>
    </source>
</evidence>
<dbReference type="GO" id="GO:0016491">
    <property type="term" value="F:oxidoreductase activity"/>
    <property type="evidence" value="ECO:0007669"/>
    <property type="project" value="InterPro"/>
</dbReference>
<feature type="chain" id="PRO_5041214802" description="Fatty acid hydroxylase domain-containing protein" evidence="6">
    <location>
        <begin position="22"/>
        <end position="321"/>
    </location>
</feature>
<name>A0AA39QRG9_9LECA</name>
<sequence>MASSAFLPRLFLGLTLASAIAFPASYQRFLDSTYAYLLTSSLYRASTFETFWTVIIYAVIEPIYTYRYAHNPQLRLAVQKEGNPARRIPKMRRPQNRIKEGLTYIAPLLLLDLTMIKKFGGVSVTDMALSGNYDPNNVSMRGNFLAPSLHRFTLASPLQTTRALPATAPTSRQLVLQLATSIVIYDSVFFFFHLALHKLPILSKIHSVHHKHGEINPQITNQLDVFERLGLVLLANFSLNIIGSHVLTRTLFVPMFVWLLVDIHSGLDQEWGYDKLLPARWAAGSRRHSHHHQYGTRYYEPFFSWWDNALEYITKTSSVEA</sequence>
<evidence type="ECO:0000256" key="5">
    <source>
        <dbReference type="SAM" id="Phobius"/>
    </source>
</evidence>
<keyword evidence="4 5" id="KW-0472">Membrane</keyword>
<feature type="domain" description="Fatty acid hydroxylase" evidence="7">
    <location>
        <begin position="181"/>
        <end position="309"/>
    </location>
</feature>
<dbReference type="EMBL" id="JAFEKC020000022">
    <property type="protein sequence ID" value="KAK0507817.1"/>
    <property type="molecule type" value="Genomic_DNA"/>
</dbReference>
<evidence type="ECO:0000256" key="2">
    <source>
        <dbReference type="ARBA" id="ARBA00022692"/>
    </source>
</evidence>